<dbReference type="AlphaFoldDB" id="A0ABD6C0E6"/>
<evidence type="ECO:0000313" key="2">
    <source>
        <dbReference type="EMBL" id="MFD1570410.1"/>
    </source>
</evidence>
<keyword evidence="3" id="KW-1185">Reference proteome</keyword>
<keyword evidence="1" id="KW-1133">Transmembrane helix</keyword>
<proteinExistence type="predicted"/>
<gene>
    <name evidence="2" type="ORF">ACFR9T_07365</name>
</gene>
<dbReference type="RefSeq" id="WP_256397123.1">
    <property type="nucleotide sequence ID" value="NZ_JANHDL010000004.1"/>
</dbReference>
<evidence type="ECO:0000313" key="3">
    <source>
        <dbReference type="Proteomes" id="UP001597185"/>
    </source>
</evidence>
<feature type="transmembrane region" description="Helical" evidence="1">
    <location>
        <begin position="53"/>
        <end position="70"/>
    </location>
</feature>
<accession>A0ABD6C0E6</accession>
<sequence>MPTLPLALSTPLQVPLMLPLGIGPLQLAVLVLLLFSTTGLFIALSKQMSGGKALGSAIGLYVLMAGWTFLVV</sequence>
<keyword evidence="1" id="KW-0472">Membrane</keyword>
<dbReference type="Proteomes" id="UP001597185">
    <property type="component" value="Unassembled WGS sequence"/>
</dbReference>
<organism evidence="2 3">
    <name type="scientific">Halorubrum laminariae</name>
    <dbReference type="NCBI Taxonomy" id="1433523"/>
    <lineage>
        <taxon>Archaea</taxon>
        <taxon>Methanobacteriati</taxon>
        <taxon>Methanobacteriota</taxon>
        <taxon>Stenosarchaea group</taxon>
        <taxon>Halobacteria</taxon>
        <taxon>Halobacteriales</taxon>
        <taxon>Haloferacaceae</taxon>
        <taxon>Halorubrum</taxon>
    </lineage>
</organism>
<evidence type="ECO:0000256" key="1">
    <source>
        <dbReference type="SAM" id="Phobius"/>
    </source>
</evidence>
<reference evidence="2 3" key="1">
    <citation type="journal article" date="2019" name="Int. J. Syst. Evol. Microbiol.">
        <title>The Global Catalogue of Microorganisms (GCM) 10K type strain sequencing project: providing services to taxonomists for standard genome sequencing and annotation.</title>
        <authorList>
            <consortium name="The Broad Institute Genomics Platform"/>
            <consortium name="The Broad Institute Genome Sequencing Center for Infectious Disease"/>
            <person name="Wu L."/>
            <person name="Ma J."/>
        </authorList>
    </citation>
    <scope>NUCLEOTIDE SEQUENCE [LARGE SCALE GENOMIC DNA]</scope>
    <source>
        <strain evidence="2 3">CGMCC 1.12689</strain>
    </source>
</reference>
<name>A0ABD6C0E6_9EURY</name>
<protein>
    <submittedName>
        <fullName evidence="2">Uncharacterized protein</fullName>
    </submittedName>
</protein>
<feature type="transmembrane region" description="Helical" evidence="1">
    <location>
        <begin position="20"/>
        <end position="44"/>
    </location>
</feature>
<dbReference type="EMBL" id="JBHUDB010000002">
    <property type="protein sequence ID" value="MFD1570410.1"/>
    <property type="molecule type" value="Genomic_DNA"/>
</dbReference>
<comment type="caution">
    <text evidence="2">The sequence shown here is derived from an EMBL/GenBank/DDBJ whole genome shotgun (WGS) entry which is preliminary data.</text>
</comment>
<keyword evidence="1" id="KW-0812">Transmembrane</keyword>